<comment type="caution">
    <text evidence="5">The sequence shown here is derived from an EMBL/GenBank/DDBJ whole genome shotgun (WGS) entry which is preliminary data.</text>
</comment>
<dbReference type="PRINTS" id="PR00721">
    <property type="entry name" value="STOMATIN"/>
</dbReference>
<dbReference type="CDD" id="cd08826">
    <property type="entry name" value="SPFH_eoslipins_u1"/>
    <property type="match status" value="1"/>
</dbReference>
<dbReference type="EMBL" id="RBXL01000001">
    <property type="protein sequence ID" value="RKT46009.1"/>
    <property type="molecule type" value="Genomic_DNA"/>
</dbReference>
<evidence type="ECO:0000256" key="1">
    <source>
        <dbReference type="ARBA" id="ARBA00004167"/>
    </source>
</evidence>
<dbReference type="InterPro" id="IPR036013">
    <property type="entry name" value="Band_7/SPFH_dom_sf"/>
</dbReference>
<dbReference type="AlphaFoldDB" id="A0A495V9L8"/>
<dbReference type="Gene3D" id="3.30.479.30">
    <property type="entry name" value="Band 7 domain"/>
    <property type="match status" value="1"/>
</dbReference>
<dbReference type="RefSeq" id="WP_120798187.1">
    <property type="nucleotide sequence ID" value="NZ_RBXL01000001.1"/>
</dbReference>
<evidence type="ECO:0000313" key="5">
    <source>
        <dbReference type="EMBL" id="RKT46009.1"/>
    </source>
</evidence>
<dbReference type="Proteomes" id="UP000274556">
    <property type="component" value="Unassembled WGS sequence"/>
</dbReference>
<dbReference type="Pfam" id="PF01145">
    <property type="entry name" value="Band_7"/>
    <property type="match status" value="1"/>
</dbReference>
<feature type="transmembrane region" description="Helical" evidence="3">
    <location>
        <begin position="6"/>
        <end position="25"/>
    </location>
</feature>
<organism evidence="5 6">
    <name type="scientific">Thiocapsa rosea</name>
    <dbReference type="NCBI Taxonomy" id="69360"/>
    <lineage>
        <taxon>Bacteria</taxon>
        <taxon>Pseudomonadati</taxon>
        <taxon>Pseudomonadota</taxon>
        <taxon>Gammaproteobacteria</taxon>
        <taxon>Chromatiales</taxon>
        <taxon>Chromatiaceae</taxon>
        <taxon>Thiocapsa</taxon>
    </lineage>
</organism>
<sequence>MFEFELYLIPLILLVGLLLASIKILREYQRGVIFTLGRFTGVKGPGLIIVVPVVQNMEVVDLRVQVMDVPSQDVISRDNVSVKVNAVVYFRVIDPEKSIIQVEEVRDATSQLAQTTLRSVLGQHELDEMLAERDKLNDDVRRILDAQTDAWGIKVANVEIKHVDLDESMIRAIARQAEAERSRRAKIIHAQGEQQAAEKLKDAAHILSQEPQAMQLRFLETLGAIAGDRTSTIVFPLPMDLIEPLMKVARKADQTGS</sequence>
<dbReference type="Gene3D" id="6.10.250.2090">
    <property type="match status" value="1"/>
</dbReference>
<evidence type="ECO:0000256" key="2">
    <source>
        <dbReference type="ARBA" id="ARBA00008164"/>
    </source>
</evidence>
<dbReference type="PANTHER" id="PTHR10264">
    <property type="entry name" value="BAND 7 PROTEIN-RELATED"/>
    <property type="match status" value="1"/>
</dbReference>
<dbReference type="FunFam" id="3.30.479.30:FF:000004">
    <property type="entry name" value="Putative membrane protease family, stomatin"/>
    <property type="match status" value="1"/>
</dbReference>
<protein>
    <submittedName>
        <fullName evidence="5">SPFH domain-containing protein</fullName>
    </submittedName>
</protein>
<name>A0A495V9L8_9GAMM</name>
<evidence type="ECO:0000256" key="3">
    <source>
        <dbReference type="SAM" id="Phobius"/>
    </source>
</evidence>
<comment type="subcellular location">
    <subcellularLocation>
        <location evidence="1">Membrane</location>
        <topology evidence="1">Single-pass membrane protein</topology>
    </subcellularLocation>
</comment>
<evidence type="ECO:0000259" key="4">
    <source>
        <dbReference type="SMART" id="SM00244"/>
    </source>
</evidence>
<keyword evidence="3" id="KW-0472">Membrane</keyword>
<dbReference type="SMART" id="SM00244">
    <property type="entry name" value="PHB"/>
    <property type="match status" value="1"/>
</dbReference>
<dbReference type="GO" id="GO:0098552">
    <property type="term" value="C:side of membrane"/>
    <property type="evidence" value="ECO:0007669"/>
    <property type="project" value="UniProtKB-ARBA"/>
</dbReference>
<dbReference type="InterPro" id="IPR043202">
    <property type="entry name" value="Band-7_stomatin-like"/>
</dbReference>
<keyword evidence="6" id="KW-1185">Reference proteome</keyword>
<dbReference type="GO" id="GO:0005886">
    <property type="term" value="C:plasma membrane"/>
    <property type="evidence" value="ECO:0007669"/>
    <property type="project" value="InterPro"/>
</dbReference>
<keyword evidence="3" id="KW-0812">Transmembrane</keyword>
<keyword evidence="3" id="KW-1133">Transmembrane helix</keyword>
<accession>A0A495V9L8</accession>
<evidence type="ECO:0000313" key="6">
    <source>
        <dbReference type="Proteomes" id="UP000274556"/>
    </source>
</evidence>
<dbReference type="PANTHER" id="PTHR10264:SF19">
    <property type="entry name" value="AT06885P-RELATED"/>
    <property type="match status" value="1"/>
</dbReference>
<feature type="domain" description="Band 7" evidence="4">
    <location>
        <begin position="20"/>
        <end position="177"/>
    </location>
</feature>
<gene>
    <name evidence="5" type="ORF">BDD21_3504</name>
</gene>
<proteinExistence type="inferred from homology"/>
<dbReference type="OrthoDB" id="9809197at2"/>
<comment type="similarity">
    <text evidence="2">Belongs to the band 7/mec-2 family.</text>
</comment>
<reference evidence="5 6" key="1">
    <citation type="submission" date="2018-10" db="EMBL/GenBank/DDBJ databases">
        <title>Genomic Encyclopedia of Archaeal and Bacterial Type Strains, Phase II (KMG-II): from individual species to whole genera.</title>
        <authorList>
            <person name="Goeker M."/>
        </authorList>
    </citation>
    <scope>NUCLEOTIDE SEQUENCE [LARGE SCALE GENOMIC DNA]</scope>
    <source>
        <strain evidence="5 6">DSM 235</strain>
    </source>
</reference>
<dbReference type="InterPro" id="IPR001107">
    <property type="entry name" value="Band_7"/>
</dbReference>
<dbReference type="SUPFAM" id="SSF117892">
    <property type="entry name" value="Band 7/SPFH domain"/>
    <property type="match status" value="1"/>
</dbReference>
<dbReference type="InterPro" id="IPR001972">
    <property type="entry name" value="Stomatin_HflK_fam"/>
</dbReference>